<organism evidence="2 3">
    <name type="scientific">Haematococcus lacustris</name>
    <name type="common">Green alga</name>
    <name type="synonym">Haematococcus pluvialis</name>
    <dbReference type="NCBI Taxonomy" id="44745"/>
    <lineage>
        <taxon>Eukaryota</taxon>
        <taxon>Viridiplantae</taxon>
        <taxon>Chlorophyta</taxon>
        <taxon>core chlorophytes</taxon>
        <taxon>Chlorophyceae</taxon>
        <taxon>CS clade</taxon>
        <taxon>Chlamydomonadales</taxon>
        <taxon>Haematococcaceae</taxon>
        <taxon>Haematococcus</taxon>
    </lineage>
</organism>
<protein>
    <submittedName>
        <fullName evidence="2">Tropinone reductase</fullName>
    </submittedName>
</protein>
<evidence type="ECO:0000313" key="2">
    <source>
        <dbReference type="EMBL" id="GFH18731.1"/>
    </source>
</evidence>
<evidence type="ECO:0000313" key="3">
    <source>
        <dbReference type="Proteomes" id="UP000485058"/>
    </source>
</evidence>
<dbReference type="PROSITE" id="PS00061">
    <property type="entry name" value="ADH_SHORT"/>
    <property type="match status" value="1"/>
</dbReference>
<dbReference type="EMBL" id="BLLF01001345">
    <property type="protein sequence ID" value="GFH18731.1"/>
    <property type="molecule type" value="Genomic_DNA"/>
</dbReference>
<dbReference type="PANTHER" id="PTHR42898:SF6">
    <property type="entry name" value="NADP-DEPENDENT MANNITOL DEHYDROGENASE"/>
    <property type="match status" value="1"/>
</dbReference>
<reference evidence="2 3" key="1">
    <citation type="submission" date="2020-02" db="EMBL/GenBank/DDBJ databases">
        <title>Draft genome sequence of Haematococcus lacustris strain NIES-144.</title>
        <authorList>
            <person name="Morimoto D."/>
            <person name="Nakagawa S."/>
            <person name="Yoshida T."/>
            <person name="Sawayama S."/>
        </authorList>
    </citation>
    <scope>NUCLEOTIDE SEQUENCE [LARGE SCALE GENOMIC DNA]</scope>
    <source>
        <strain evidence="2 3">NIES-144</strain>
    </source>
</reference>
<dbReference type="GO" id="GO:0016491">
    <property type="term" value="F:oxidoreductase activity"/>
    <property type="evidence" value="ECO:0007669"/>
    <property type="project" value="UniProtKB-KW"/>
</dbReference>
<dbReference type="InterPro" id="IPR036291">
    <property type="entry name" value="NAD(P)-bd_dom_sf"/>
</dbReference>
<dbReference type="PANTHER" id="PTHR42898">
    <property type="entry name" value="TROPINONE REDUCTASE"/>
    <property type="match status" value="1"/>
</dbReference>
<dbReference type="SUPFAM" id="SSF51735">
    <property type="entry name" value="NAD(P)-binding Rossmann-fold domains"/>
    <property type="match status" value="1"/>
</dbReference>
<dbReference type="AlphaFoldDB" id="A0A699Z974"/>
<comment type="caution">
    <text evidence="2">The sequence shown here is derived from an EMBL/GenBank/DDBJ whole genome shotgun (WGS) entry which is preliminary data.</text>
</comment>
<dbReference type="PRINTS" id="PR00081">
    <property type="entry name" value="GDHRDH"/>
</dbReference>
<evidence type="ECO:0000256" key="1">
    <source>
        <dbReference type="ARBA" id="ARBA00023002"/>
    </source>
</evidence>
<sequence>MYKALRFGLTDKVALVTGGTKGIGAAIVEHFCKLGAKGRVADVSQLNNVGTNIRKPTVDYTSEEYSRLMATNLESAYHLCQVAHPLLKASGQAVVLFNSSVAGGPTAMRSGTIYAMTKAALNQLTKNLACEWAAEGIRVNSVAPWYTATELAMQVLQDEDFRRQVISRTPLARVGQPEEVAATFAFLASPAAAFITGQTLAVDGGYSVKGLF</sequence>
<gene>
    <name evidence="2" type="ORF">HaLaN_15582</name>
</gene>
<keyword evidence="3" id="KW-1185">Reference proteome</keyword>
<dbReference type="FunFam" id="3.40.50.720:FF:000084">
    <property type="entry name" value="Short-chain dehydrogenase reductase"/>
    <property type="match status" value="1"/>
</dbReference>
<dbReference type="InterPro" id="IPR002347">
    <property type="entry name" value="SDR_fam"/>
</dbReference>
<accession>A0A699Z974</accession>
<name>A0A699Z974_HAELA</name>
<proteinExistence type="predicted"/>
<dbReference type="InterPro" id="IPR045000">
    <property type="entry name" value="TR"/>
</dbReference>
<dbReference type="InterPro" id="IPR020904">
    <property type="entry name" value="Sc_DH/Rdtase_CS"/>
</dbReference>
<dbReference type="Proteomes" id="UP000485058">
    <property type="component" value="Unassembled WGS sequence"/>
</dbReference>
<dbReference type="Pfam" id="PF13561">
    <property type="entry name" value="adh_short_C2"/>
    <property type="match status" value="1"/>
</dbReference>
<keyword evidence="1" id="KW-0560">Oxidoreductase</keyword>
<dbReference type="Gene3D" id="3.40.50.720">
    <property type="entry name" value="NAD(P)-binding Rossmann-like Domain"/>
    <property type="match status" value="2"/>
</dbReference>